<feature type="compositionally biased region" description="Basic and acidic residues" evidence="1">
    <location>
        <begin position="19"/>
        <end position="49"/>
    </location>
</feature>
<reference evidence="2 3" key="1">
    <citation type="submission" date="2020-11" db="EMBL/GenBank/DDBJ databases">
        <title>genome sequence of strain KACC 18849.</title>
        <authorList>
            <person name="Gao J."/>
            <person name="Zhang X."/>
        </authorList>
    </citation>
    <scope>NUCLEOTIDE SEQUENCE [LARGE SCALE GENOMIC DNA]</scope>
    <source>
        <strain evidence="2 3">KACC 18849</strain>
    </source>
</reference>
<gene>
    <name evidence="2" type="ORF">I4Q42_02265</name>
</gene>
<protein>
    <submittedName>
        <fullName evidence="2">Uncharacterized protein</fullName>
    </submittedName>
</protein>
<dbReference type="Proteomes" id="UP000639859">
    <property type="component" value="Unassembled WGS sequence"/>
</dbReference>
<proteinExistence type="predicted"/>
<sequence length="49" mass="5742">MIKMFQHQKPMTDFAFSKSEPKAQHGQKPAKECVELKDEKRSFEPRPGH</sequence>
<evidence type="ECO:0000313" key="2">
    <source>
        <dbReference type="EMBL" id="MBI1682485.1"/>
    </source>
</evidence>
<accession>A0ABS0SU77</accession>
<evidence type="ECO:0000256" key="1">
    <source>
        <dbReference type="SAM" id="MobiDB-lite"/>
    </source>
</evidence>
<feature type="region of interest" description="Disordered" evidence="1">
    <location>
        <begin position="1"/>
        <end position="49"/>
    </location>
</feature>
<comment type="caution">
    <text evidence="2">The sequence shown here is derived from an EMBL/GenBank/DDBJ whole genome shotgun (WGS) entry which is preliminary data.</text>
</comment>
<dbReference type="EMBL" id="JADWOX010000001">
    <property type="protein sequence ID" value="MBI1682485.1"/>
    <property type="molecule type" value="Genomic_DNA"/>
</dbReference>
<organism evidence="2 3">
    <name type="scientific">Caulobacter hibisci</name>
    <dbReference type="NCBI Taxonomy" id="2035993"/>
    <lineage>
        <taxon>Bacteria</taxon>
        <taxon>Pseudomonadati</taxon>
        <taxon>Pseudomonadota</taxon>
        <taxon>Alphaproteobacteria</taxon>
        <taxon>Caulobacterales</taxon>
        <taxon>Caulobacteraceae</taxon>
        <taxon>Caulobacter</taxon>
    </lineage>
</organism>
<name>A0ABS0SU77_9CAUL</name>
<keyword evidence="3" id="KW-1185">Reference proteome</keyword>
<dbReference type="RefSeq" id="WP_198574431.1">
    <property type="nucleotide sequence ID" value="NZ_JADWOX010000001.1"/>
</dbReference>
<evidence type="ECO:0000313" key="3">
    <source>
        <dbReference type="Proteomes" id="UP000639859"/>
    </source>
</evidence>